<dbReference type="InterPro" id="IPR057326">
    <property type="entry name" value="KR_dom"/>
</dbReference>
<comment type="similarity">
    <text evidence="1 3">Belongs to the short-chain dehydrogenases/reductases (SDR) family.</text>
</comment>
<feature type="domain" description="Ketoreductase" evidence="4">
    <location>
        <begin position="6"/>
        <end position="191"/>
    </location>
</feature>
<reference evidence="5 6" key="1">
    <citation type="submission" date="2020-01" db="EMBL/GenBank/DDBJ databases">
        <title>Genomes of bacteria type strains.</title>
        <authorList>
            <person name="Chen J."/>
            <person name="Zhu S."/>
            <person name="Yang J."/>
        </authorList>
    </citation>
    <scope>NUCLEOTIDE SEQUENCE [LARGE SCALE GENOMIC DNA]</scope>
    <source>
        <strain evidence="5 6">LMG 22958</strain>
    </source>
</reference>
<dbReference type="EMBL" id="JAAAWP010000004">
    <property type="protein sequence ID" value="NDW21551.1"/>
    <property type="molecule type" value="Genomic_DNA"/>
</dbReference>
<proteinExistence type="inferred from homology"/>
<dbReference type="Pfam" id="PF00106">
    <property type="entry name" value="adh_short"/>
    <property type="match status" value="1"/>
</dbReference>
<comment type="caution">
    <text evidence="5">The sequence shown here is derived from an EMBL/GenBank/DDBJ whole genome shotgun (WGS) entry which is preliminary data.</text>
</comment>
<dbReference type="PRINTS" id="PR00081">
    <property type="entry name" value="GDHRDH"/>
</dbReference>
<dbReference type="GO" id="GO:0016020">
    <property type="term" value="C:membrane"/>
    <property type="evidence" value="ECO:0007669"/>
    <property type="project" value="TreeGrafter"/>
</dbReference>
<protein>
    <submittedName>
        <fullName evidence="5">SDR family NAD(P)-dependent oxidoreductase</fullName>
    </submittedName>
</protein>
<name>A0A6L9MUQ9_9ALTE</name>
<evidence type="ECO:0000313" key="6">
    <source>
        <dbReference type="Proteomes" id="UP000478837"/>
    </source>
</evidence>
<organism evidence="5 6">
    <name type="scientific">Alteromonas hispanica</name>
    <dbReference type="NCBI Taxonomy" id="315421"/>
    <lineage>
        <taxon>Bacteria</taxon>
        <taxon>Pseudomonadati</taxon>
        <taxon>Pseudomonadota</taxon>
        <taxon>Gammaproteobacteria</taxon>
        <taxon>Alteromonadales</taxon>
        <taxon>Alteromonadaceae</taxon>
        <taxon>Alteromonas/Salinimonas group</taxon>
        <taxon>Alteromonas</taxon>
    </lineage>
</organism>
<dbReference type="InterPro" id="IPR020904">
    <property type="entry name" value="Sc_DH/Rdtase_CS"/>
</dbReference>
<evidence type="ECO:0000259" key="4">
    <source>
        <dbReference type="SMART" id="SM00822"/>
    </source>
</evidence>
<dbReference type="RefSeq" id="WP_163111529.1">
    <property type="nucleotide sequence ID" value="NZ_JAAAWP010000004.1"/>
</dbReference>
<evidence type="ECO:0000313" key="5">
    <source>
        <dbReference type="EMBL" id="NDW21551.1"/>
    </source>
</evidence>
<accession>A0A6L9MUQ9</accession>
<dbReference type="GO" id="GO:0016491">
    <property type="term" value="F:oxidoreductase activity"/>
    <property type="evidence" value="ECO:0007669"/>
    <property type="project" value="UniProtKB-KW"/>
</dbReference>
<evidence type="ECO:0000256" key="1">
    <source>
        <dbReference type="ARBA" id="ARBA00006484"/>
    </source>
</evidence>
<dbReference type="PROSITE" id="PS00061">
    <property type="entry name" value="ADH_SHORT"/>
    <property type="match status" value="1"/>
</dbReference>
<gene>
    <name evidence="5" type="ORF">GTW09_08490</name>
</gene>
<dbReference type="Gene3D" id="3.40.50.720">
    <property type="entry name" value="NAD(P)-binding Rossmann-like Domain"/>
    <property type="match status" value="1"/>
</dbReference>
<dbReference type="SUPFAM" id="SSF51735">
    <property type="entry name" value="NAD(P)-binding Rossmann-fold domains"/>
    <property type="match status" value="1"/>
</dbReference>
<dbReference type="SMART" id="SM00822">
    <property type="entry name" value="PKS_KR"/>
    <property type="match status" value="1"/>
</dbReference>
<dbReference type="PRINTS" id="PR00080">
    <property type="entry name" value="SDRFAMILY"/>
</dbReference>
<sequence length="271" mass="29557">MRLHDTVVVLTGAASGIGRALALQLSAMNCHLALVDRDAQGLEETISLLPDNGQKVTSHVCDLSVMDKVKLLPEQILMQHHTIDVLINNAGVALGGDFEQVSENDFNWLMKINFDAPVSLIRNTLPTMRGHGSPAKIVNISSLFGLISPPGQAAYCASKFALRGFSNALRYELKDTNVSLLVVHPGGIATSIANNARAPAEVGEAEVLRQRKIMNAFLRMPPEKAAKAIITAIERDKPRLLIGYDAKLLSFIERLMPVSYWSIIGRLTKQK</sequence>
<dbReference type="Proteomes" id="UP000478837">
    <property type="component" value="Unassembled WGS sequence"/>
</dbReference>
<evidence type="ECO:0000256" key="2">
    <source>
        <dbReference type="ARBA" id="ARBA00023002"/>
    </source>
</evidence>
<dbReference type="AlphaFoldDB" id="A0A6L9MUQ9"/>
<evidence type="ECO:0000256" key="3">
    <source>
        <dbReference type="RuleBase" id="RU000363"/>
    </source>
</evidence>
<keyword evidence="2" id="KW-0560">Oxidoreductase</keyword>
<dbReference type="PANTHER" id="PTHR44196">
    <property type="entry name" value="DEHYDROGENASE/REDUCTASE SDR FAMILY MEMBER 7B"/>
    <property type="match status" value="1"/>
</dbReference>
<keyword evidence="6" id="KW-1185">Reference proteome</keyword>
<dbReference type="InterPro" id="IPR036291">
    <property type="entry name" value="NAD(P)-bd_dom_sf"/>
</dbReference>
<dbReference type="InterPro" id="IPR002347">
    <property type="entry name" value="SDR_fam"/>
</dbReference>
<dbReference type="PANTHER" id="PTHR44196:SF1">
    <property type="entry name" value="DEHYDROGENASE_REDUCTASE SDR FAMILY MEMBER 7B"/>
    <property type="match status" value="1"/>
</dbReference>